<sequence length="758" mass="83693">MAGYDTGAEALISSALTESLLRLVSWTKCPIDSIIYLTRAVRIIDLITNVNTQAFQSLDGMNVFVSRLVHEVDVCRKEEPHQIQLPHRQSSVNDVPTESQNTTASNVANVEQFVPGSQSQSTQCCSQRIVLIKSLLNFIKKAISDQQFSENIRHIMDGSLPNSLRHIISNPDYYGSMLFLRAIVIVTVFINQEPSQLASLQDKGLTDIIMHALLIKEIPPSREVLAHLPQTFSALCLNERGLNAFMSCNPFEKLFKVLLSIKYLNAMRKKRSSDSLGDTAISLGAAIDEIMRHQPTLKPRAMEAVIKLLDELIELGSNVKYSCTSKMSSSVNVAGVVLRPLVGVGGNNSSSAASTGNAVADGPSSRSTPVINAPNTGNSLANGETSEEDDDEDDDSRQPLALRDDDSNSRSSPATVQELRNKTSIPLVEYVQNVMKFVESILSNNSTDDHARLFIQVKGLPRLLNILTLENLPADFGAHSACQNVATVVRYLLSLTRDSTVLTTTLQQFCDSCLKKLAPIASASNIGTNFSHLLEDIHKFPINSADDIPCSSLFKTLGHTLSHLVVLNHMNRLVTNQNDLKALILNAWNDKTNDILSHLHELYRVLLWESNILHSFDFSKTESSENVLENLEFVDASGTNLVKSLLSKDTNPRSLTDINQPMEIDESGQSKKIDRVQSTASVKPYIDMSLRVCRHLTELFNLLVRVAVGGTARSRRGQSPYVMPPTPSGIALVERVLTNTKAVLYWRPQLDKAKVKLW</sequence>
<accession>A0A915HQK0</accession>
<evidence type="ECO:0000256" key="1">
    <source>
        <dbReference type="SAM" id="MobiDB-lite"/>
    </source>
</evidence>
<feature type="compositionally biased region" description="Acidic residues" evidence="1">
    <location>
        <begin position="385"/>
        <end position="395"/>
    </location>
</feature>
<feature type="compositionally biased region" description="Low complexity" evidence="1">
    <location>
        <begin position="348"/>
        <end position="360"/>
    </location>
</feature>
<dbReference type="InterPro" id="IPR010314">
    <property type="entry name" value="E3_Ub_ligase_DUF913"/>
</dbReference>
<dbReference type="Proteomes" id="UP000887565">
    <property type="component" value="Unplaced"/>
</dbReference>
<dbReference type="OMA" id="NIRHIMD"/>
<feature type="region of interest" description="Disordered" evidence="1">
    <location>
        <begin position="348"/>
        <end position="418"/>
    </location>
</feature>
<evidence type="ECO:0000313" key="3">
    <source>
        <dbReference type="Proteomes" id="UP000887565"/>
    </source>
</evidence>
<evidence type="ECO:0000259" key="2">
    <source>
        <dbReference type="Pfam" id="PF06025"/>
    </source>
</evidence>
<feature type="domain" description="DUF913" evidence="2">
    <location>
        <begin position="38"/>
        <end position="475"/>
    </location>
</feature>
<dbReference type="AlphaFoldDB" id="A0A915HQK0"/>
<keyword evidence="3" id="KW-1185">Reference proteome</keyword>
<name>A0A915HQK0_ROMCU</name>
<organism evidence="3 4">
    <name type="scientific">Romanomermis culicivorax</name>
    <name type="common">Nematode worm</name>
    <dbReference type="NCBI Taxonomy" id="13658"/>
    <lineage>
        <taxon>Eukaryota</taxon>
        <taxon>Metazoa</taxon>
        <taxon>Ecdysozoa</taxon>
        <taxon>Nematoda</taxon>
        <taxon>Enoplea</taxon>
        <taxon>Dorylaimia</taxon>
        <taxon>Mermithida</taxon>
        <taxon>Mermithoidea</taxon>
        <taxon>Mermithidae</taxon>
        <taxon>Romanomermis</taxon>
    </lineage>
</organism>
<evidence type="ECO:0000313" key="4">
    <source>
        <dbReference type="WBParaSite" id="nRc.2.0.1.t04218-RA"/>
    </source>
</evidence>
<reference evidence="4" key="1">
    <citation type="submission" date="2022-11" db="UniProtKB">
        <authorList>
            <consortium name="WormBaseParasite"/>
        </authorList>
    </citation>
    <scope>IDENTIFICATION</scope>
</reference>
<feature type="compositionally biased region" description="Polar residues" evidence="1">
    <location>
        <begin position="364"/>
        <end position="384"/>
    </location>
</feature>
<protein>
    <submittedName>
        <fullName evidence="4">DUF913 domain-containing protein</fullName>
    </submittedName>
</protein>
<proteinExistence type="predicted"/>
<dbReference type="WBParaSite" id="nRc.2.0.1.t04218-RA">
    <property type="protein sequence ID" value="nRc.2.0.1.t04218-RA"/>
    <property type="gene ID" value="nRc.2.0.1.g04218"/>
</dbReference>
<dbReference type="Pfam" id="PF06025">
    <property type="entry name" value="DUF913"/>
    <property type="match status" value="1"/>
</dbReference>